<feature type="transmembrane region" description="Helical" evidence="4">
    <location>
        <begin position="6"/>
        <end position="30"/>
    </location>
</feature>
<dbReference type="AlphaFoldDB" id="A0A0F9K026"/>
<reference evidence="7" key="1">
    <citation type="journal article" date="2015" name="Nature">
        <title>Complex archaea that bridge the gap between prokaryotes and eukaryotes.</title>
        <authorList>
            <person name="Spang A."/>
            <person name="Saw J.H."/>
            <person name="Jorgensen S.L."/>
            <person name="Zaremba-Niedzwiedzka K."/>
            <person name="Martijn J."/>
            <person name="Lind A.E."/>
            <person name="van Eijk R."/>
            <person name="Schleper C."/>
            <person name="Guy L."/>
            <person name="Ettema T.J."/>
        </authorList>
    </citation>
    <scope>NUCLEOTIDE SEQUENCE</scope>
</reference>
<dbReference type="GO" id="GO:0017004">
    <property type="term" value="P:cytochrome complex assembly"/>
    <property type="evidence" value="ECO:0007669"/>
    <property type="project" value="UniProtKB-KW"/>
</dbReference>
<evidence type="ECO:0000256" key="2">
    <source>
        <dbReference type="ARBA" id="ARBA00022737"/>
    </source>
</evidence>
<dbReference type="InterPro" id="IPR017560">
    <property type="entry name" value="Cyt_c_biogenesis_CcmI"/>
</dbReference>
<dbReference type="SUPFAM" id="SSF48452">
    <property type="entry name" value="TPR-like"/>
    <property type="match status" value="1"/>
</dbReference>
<evidence type="ECO:0000256" key="4">
    <source>
        <dbReference type="SAM" id="Phobius"/>
    </source>
</evidence>
<comment type="subcellular location">
    <subcellularLocation>
        <location evidence="1">Cell envelope</location>
    </subcellularLocation>
</comment>
<name>A0A0F9K026_9ZZZZ</name>
<evidence type="ECO:0000259" key="6">
    <source>
        <dbReference type="Pfam" id="PF23914"/>
    </source>
</evidence>
<evidence type="ECO:0000259" key="5">
    <source>
        <dbReference type="Pfam" id="PF23892"/>
    </source>
</evidence>
<dbReference type="Pfam" id="PF23914">
    <property type="entry name" value="TPR_CcmH_CycH"/>
    <property type="match status" value="1"/>
</dbReference>
<feature type="domain" description="Cytochrome c-type biogenesis protein H Ig-like" evidence="5">
    <location>
        <begin position="310"/>
        <end position="422"/>
    </location>
</feature>
<dbReference type="PANTHER" id="PTHR47870:SF1">
    <property type="entry name" value="CYTOCHROME C-TYPE BIOGENESIS PROTEIN CCMH"/>
    <property type="match status" value="1"/>
</dbReference>
<dbReference type="InterPro" id="IPR051263">
    <property type="entry name" value="C-type_cytochrome_biogenesis"/>
</dbReference>
<dbReference type="EMBL" id="LAZR01016429">
    <property type="protein sequence ID" value="KKM04538.1"/>
    <property type="molecule type" value="Genomic_DNA"/>
</dbReference>
<keyword evidence="2" id="KW-0677">Repeat</keyword>
<evidence type="ECO:0000256" key="3">
    <source>
        <dbReference type="ARBA" id="ARBA00022748"/>
    </source>
</evidence>
<feature type="domain" description="Cytochrome c-type biogenesis protein H TPR" evidence="6">
    <location>
        <begin position="157"/>
        <end position="276"/>
    </location>
</feature>
<dbReference type="Pfam" id="PF23892">
    <property type="entry name" value="Ig_CycH"/>
    <property type="match status" value="1"/>
</dbReference>
<accession>A0A0F9K026</accession>
<dbReference type="Gene3D" id="1.25.40.10">
    <property type="entry name" value="Tetratricopeptide repeat domain"/>
    <property type="match status" value="1"/>
</dbReference>
<evidence type="ECO:0000256" key="1">
    <source>
        <dbReference type="ARBA" id="ARBA00004196"/>
    </source>
</evidence>
<evidence type="ECO:0000313" key="7">
    <source>
        <dbReference type="EMBL" id="KKM04538.1"/>
    </source>
</evidence>
<dbReference type="InterPro" id="IPR019734">
    <property type="entry name" value="TPR_rpt"/>
</dbReference>
<dbReference type="PANTHER" id="PTHR47870">
    <property type="entry name" value="CYTOCHROME C-TYPE BIOGENESIS PROTEIN CCMH"/>
    <property type="match status" value="1"/>
</dbReference>
<dbReference type="InterPro" id="IPR056412">
    <property type="entry name" value="Ig_CycH"/>
</dbReference>
<keyword evidence="4" id="KW-0472">Membrane</keyword>
<gene>
    <name evidence="7" type="ORF">LCGC14_1763220</name>
</gene>
<sequence length="426" mass="47170">MTLFSTFGLFVTLSLLIALIFALIAIMPWLRAPRLQSKPIDNQLLDINVAVFRERLAELQTDKDSGTINNSHYQNQKLELERQLLDVQRQITPMVTPDVKSRLIVAAWIPILAAMAYLLIGNRTPVFDLWTAEDKVGQVADDLLTAKIDKPPSWAFEDGRQLISAMQTNVHRNADDPNRWMRLSELFLSMEATDSALEALSRAYRLAPENEEIATTYAQTSFFVNEGQLDANIRRVLQAILAKNPQHERAQMLMAMGETRSSNFAQAQGWIKRLQGSIVAKPGDHTKALASLDELSNYVSTQEKQALEGIDVTVKINANLLPLVKADDVLFVAIRDVKGGPPFAAKRLPISVIEQGEASIRLSNLDAMMPDRTLNSARSDKTQLAVVARISHSGNAIAESGDLSGNPIVISAEQTQVNVEINQQIP</sequence>
<dbReference type="InterPro" id="IPR056413">
    <property type="entry name" value="TPR_CcmH_CycH"/>
</dbReference>
<proteinExistence type="predicted"/>
<dbReference type="NCBIfam" id="TIGR03142">
    <property type="entry name" value="cytochro_ccmI"/>
    <property type="match status" value="1"/>
</dbReference>
<keyword evidence="3" id="KW-0201">Cytochrome c-type biogenesis</keyword>
<dbReference type="GO" id="GO:0030313">
    <property type="term" value="C:cell envelope"/>
    <property type="evidence" value="ECO:0007669"/>
    <property type="project" value="UniProtKB-SubCell"/>
</dbReference>
<keyword evidence="4" id="KW-0812">Transmembrane</keyword>
<protein>
    <submittedName>
        <fullName evidence="7">Uncharacterized protein</fullName>
    </submittedName>
</protein>
<dbReference type="InterPro" id="IPR011990">
    <property type="entry name" value="TPR-like_helical_dom_sf"/>
</dbReference>
<comment type="caution">
    <text evidence="7">The sequence shown here is derived from an EMBL/GenBank/DDBJ whole genome shotgun (WGS) entry which is preliminary data.</text>
</comment>
<keyword evidence="4" id="KW-1133">Transmembrane helix</keyword>
<organism evidence="7">
    <name type="scientific">marine sediment metagenome</name>
    <dbReference type="NCBI Taxonomy" id="412755"/>
    <lineage>
        <taxon>unclassified sequences</taxon>
        <taxon>metagenomes</taxon>
        <taxon>ecological metagenomes</taxon>
    </lineage>
</organism>
<dbReference type="PROSITE" id="PS50005">
    <property type="entry name" value="TPR"/>
    <property type="match status" value="1"/>
</dbReference>